<keyword evidence="4" id="KW-0472">Membrane</keyword>
<evidence type="ECO:0000259" key="5">
    <source>
        <dbReference type="PROSITE" id="PS50071"/>
    </source>
</evidence>
<evidence type="ECO:0000313" key="7">
    <source>
        <dbReference type="Proteomes" id="UP000274131"/>
    </source>
</evidence>
<reference evidence="8" key="1">
    <citation type="submission" date="2017-02" db="UniProtKB">
        <authorList>
            <consortium name="WormBaseParasite"/>
        </authorList>
    </citation>
    <scope>IDENTIFICATION</scope>
</reference>
<name>A0A0N4VRS5_ENTVE</name>
<dbReference type="SUPFAM" id="SSF46689">
    <property type="entry name" value="Homeodomain-like"/>
    <property type="match status" value="1"/>
</dbReference>
<feature type="transmembrane region" description="Helical" evidence="4">
    <location>
        <begin position="23"/>
        <end position="43"/>
    </location>
</feature>
<evidence type="ECO:0000256" key="3">
    <source>
        <dbReference type="RuleBase" id="RU000682"/>
    </source>
</evidence>
<dbReference type="GO" id="GO:0003677">
    <property type="term" value="F:DNA binding"/>
    <property type="evidence" value="ECO:0007669"/>
    <property type="project" value="UniProtKB-UniRule"/>
</dbReference>
<evidence type="ECO:0000256" key="1">
    <source>
        <dbReference type="ARBA" id="ARBA00004123"/>
    </source>
</evidence>
<organism evidence="8">
    <name type="scientific">Enterobius vermicularis</name>
    <name type="common">Human pinworm</name>
    <dbReference type="NCBI Taxonomy" id="51028"/>
    <lineage>
        <taxon>Eukaryota</taxon>
        <taxon>Metazoa</taxon>
        <taxon>Ecdysozoa</taxon>
        <taxon>Nematoda</taxon>
        <taxon>Chromadorea</taxon>
        <taxon>Rhabditida</taxon>
        <taxon>Spirurina</taxon>
        <taxon>Oxyuridomorpha</taxon>
        <taxon>Oxyuroidea</taxon>
        <taxon>Oxyuridae</taxon>
        <taxon>Enterobius</taxon>
    </lineage>
</organism>
<gene>
    <name evidence="6" type="ORF">EVEC_LOCUS12871</name>
</gene>
<feature type="DNA-binding region" description="Homeobox" evidence="2">
    <location>
        <begin position="3"/>
        <end position="23"/>
    </location>
</feature>
<feature type="domain" description="Homeobox" evidence="5">
    <location>
        <begin position="1"/>
        <end position="22"/>
    </location>
</feature>
<dbReference type="AlphaFoldDB" id="A0A0N4VRS5"/>
<dbReference type="InterPro" id="IPR009057">
    <property type="entry name" value="Homeodomain-like_sf"/>
</dbReference>
<dbReference type="PROSITE" id="PS50071">
    <property type="entry name" value="HOMEOBOX_2"/>
    <property type="match status" value="1"/>
</dbReference>
<keyword evidence="4" id="KW-1133">Transmembrane helix</keyword>
<keyword evidence="2 3" id="KW-0238">DNA-binding</keyword>
<dbReference type="CDD" id="cd00086">
    <property type="entry name" value="homeodomain"/>
    <property type="match status" value="1"/>
</dbReference>
<dbReference type="GO" id="GO:0005634">
    <property type="term" value="C:nucleus"/>
    <property type="evidence" value="ECO:0007669"/>
    <property type="project" value="UniProtKB-SubCell"/>
</dbReference>
<evidence type="ECO:0000313" key="8">
    <source>
        <dbReference type="WBParaSite" id="EVEC_0001374701-mRNA-1"/>
    </source>
</evidence>
<proteinExistence type="predicted"/>
<dbReference type="Proteomes" id="UP000274131">
    <property type="component" value="Unassembled WGS sequence"/>
</dbReference>
<dbReference type="Gene3D" id="1.10.10.60">
    <property type="entry name" value="Homeodomain-like"/>
    <property type="match status" value="1"/>
</dbReference>
<dbReference type="WBParaSite" id="EVEC_0001374701-mRNA-1">
    <property type="protein sequence ID" value="EVEC_0001374701-mRNA-1"/>
    <property type="gene ID" value="EVEC_0001374701"/>
</dbReference>
<comment type="subcellular location">
    <subcellularLocation>
        <location evidence="1 2 3">Nucleus</location>
    </subcellularLocation>
</comment>
<keyword evidence="2 3" id="KW-0539">Nucleus</keyword>
<dbReference type="InterPro" id="IPR001356">
    <property type="entry name" value="HD"/>
</dbReference>
<dbReference type="EMBL" id="UXUI01018262">
    <property type="protein sequence ID" value="VDD98120.1"/>
    <property type="molecule type" value="Genomic_DNA"/>
</dbReference>
<sequence length="49" mass="5919">MDLAQRMGLSDTQVKTWYQNRRYVLLFSAIFFHTFFSLFFSAIKQTIYS</sequence>
<dbReference type="Pfam" id="PF00046">
    <property type="entry name" value="Homeodomain"/>
    <property type="match status" value="1"/>
</dbReference>
<evidence type="ECO:0000313" key="6">
    <source>
        <dbReference type="EMBL" id="VDD98120.1"/>
    </source>
</evidence>
<evidence type="ECO:0000256" key="4">
    <source>
        <dbReference type="SAM" id="Phobius"/>
    </source>
</evidence>
<evidence type="ECO:0000256" key="2">
    <source>
        <dbReference type="PROSITE-ProRule" id="PRU00108"/>
    </source>
</evidence>
<protein>
    <submittedName>
        <fullName evidence="8">Homeobox domain-containing protein</fullName>
    </submittedName>
</protein>
<keyword evidence="2 3" id="KW-0371">Homeobox</keyword>
<keyword evidence="7" id="KW-1185">Reference proteome</keyword>
<keyword evidence="4" id="KW-0812">Transmembrane</keyword>
<accession>A0A0N4VRS5</accession>
<reference evidence="6 7" key="2">
    <citation type="submission" date="2018-10" db="EMBL/GenBank/DDBJ databases">
        <authorList>
            <consortium name="Pathogen Informatics"/>
        </authorList>
    </citation>
    <scope>NUCLEOTIDE SEQUENCE [LARGE SCALE GENOMIC DNA]</scope>
</reference>